<evidence type="ECO:0000256" key="1">
    <source>
        <dbReference type="ARBA" id="ARBA00004177"/>
    </source>
</evidence>
<reference evidence="7" key="1">
    <citation type="submission" date="2024-01" db="EMBL/GenBank/DDBJ databases">
        <authorList>
            <person name="Webb A."/>
        </authorList>
    </citation>
    <scope>NUCLEOTIDE SEQUENCE</scope>
    <source>
        <strain evidence="7">Pm1</strain>
    </source>
</reference>
<feature type="region of interest" description="Disordered" evidence="5">
    <location>
        <begin position="823"/>
        <end position="896"/>
    </location>
</feature>
<evidence type="ECO:0000256" key="2">
    <source>
        <dbReference type="ARBA" id="ARBA00004496"/>
    </source>
</evidence>
<evidence type="ECO:0000256" key="4">
    <source>
        <dbReference type="ARBA" id="ARBA00022753"/>
    </source>
</evidence>
<comment type="caution">
    <text evidence="7">The sequence shown here is derived from an EMBL/GenBank/DDBJ whole genome shotgun (WGS) entry which is preliminary data.</text>
</comment>
<proteinExistence type="predicted"/>
<keyword evidence="4" id="KW-0967">Endosome</keyword>
<dbReference type="InterPro" id="IPR038499">
    <property type="entry name" value="BRO1_sf"/>
</dbReference>
<evidence type="ECO:0000313" key="8">
    <source>
        <dbReference type="Proteomes" id="UP001162060"/>
    </source>
</evidence>
<dbReference type="GO" id="GO:0043328">
    <property type="term" value="P:protein transport to vacuole involved in ubiquitin-dependent protein catabolic process via the multivesicular body sorting pathway"/>
    <property type="evidence" value="ECO:0007669"/>
    <property type="project" value="TreeGrafter"/>
</dbReference>
<dbReference type="PROSITE" id="PS51180">
    <property type="entry name" value="BRO1"/>
    <property type="match status" value="1"/>
</dbReference>
<dbReference type="InterPro" id="IPR025304">
    <property type="entry name" value="ALIX_V_dom"/>
</dbReference>
<protein>
    <recommendedName>
        <fullName evidence="6">BRO1 domain-containing protein</fullName>
    </recommendedName>
</protein>
<feature type="compositionally biased region" description="Polar residues" evidence="5">
    <location>
        <begin position="858"/>
        <end position="883"/>
    </location>
</feature>
<keyword evidence="3" id="KW-0963">Cytoplasm</keyword>
<feature type="compositionally biased region" description="Low complexity" evidence="5">
    <location>
        <begin position="843"/>
        <end position="857"/>
    </location>
</feature>
<dbReference type="Gene3D" id="1.20.140.50">
    <property type="entry name" value="alix/aip1 like domains"/>
    <property type="match status" value="1"/>
</dbReference>
<dbReference type="Proteomes" id="UP001162060">
    <property type="component" value="Unassembled WGS sequence"/>
</dbReference>
<gene>
    <name evidence="7" type="ORF">PM001_LOCUS17770</name>
</gene>
<dbReference type="SMART" id="SM01041">
    <property type="entry name" value="BRO1"/>
    <property type="match status" value="1"/>
</dbReference>
<dbReference type="EMBL" id="CAKLBY020000190">
    <property type="protein sequence ID" value="CAK7932620.1"/>
    <property type="molecule type" value="Genomic_DNA"/>
</dbReference>
<evidence type="ECO:0000256" key="5">
    <source>
        <dbReference type="SAM" id="MobiDB-lite"/>
    </source>
</evidence>
<accession>A0AAV1UDK6</accession>
<evidence type="ECO:0000256" key="3">
    <source>
        <dbReference type="ARBA" id="ARBA00022490"/>
    </source>
</evidence>
<feature type="domain" description="BRO1" evidence="6">
    <location>
        <begin position="1"/>
        <end position="382"/>
    </location>
</feature>
<dbReference type="InterPro" id="IPR004328">
    <property type="entry name" value="BRO1_dom"/>
</dbReference>
<dbReference type="GO" id="GO:0005768">
    <property type="term" value="C:endosome"/>
    <property type="evidence" value="ECO:0007669"/>
    <property type="project" value="UniProtKB-SubCell"/>
</dbReference>
<organism evidence="7 8">
    <name type="scientific">Peronospora matthiolae</name>
    <dbReference type="NCBI Taxonomy" id="2874970"/>
    <lineage>
        <taxon>Eukaryota</taxon>
        <taxon>Sar</taxon>
        <taxon>Stramenopiles</taxon>
        <taxon>Oomycota</taxon>
        <taxon>Peronosporomycetes</taxon>
        <taxon>Peronosporales</taxon>
        <taxon>Peronosporaceae</taxon>
        <taxon>Peronospora</taxon>
    </lineage>
</organism>
<dbReference type="Pfam" id="PF13949">
    <property type="entry name" value="ALIX_LYPXL_bnd"/>
    <property type="match status" value="1"/>
</dbReference>
<sequence length="896" mass="100466">MLAIGFKLSDTSTASLRSALDEFLDREFASGTGADQKATHKAALDEFAQLKTDVDLVRTPSATSRHVLLRYYAQLEKMSQRFTSDSGSSVNSSVRTPLQLQFTWNDSFCPRKKSTQTGLTFEKGAVMFNIGALESQLGVETDRSTVEGLKTACHHFMKAAGAFAEVKDTIVDRTVGVRTPDMSSEGLGMLMYLMLAQAQACFYEKAIKDQMKDAIKAKLVQQALDYYVSALEFCRSPTLVGAIDRSWGMHLQFQVHCLLAATQYWQGKASKAAALDRGRGYGEEITRLVVADAECSEACKLATQNKLPISLLESAQALQRLVREHLEAARKDNASVYLENVPKFSELPVVGKAAMVKPVPLKTDEMQQELRGVDIFGQFIPKRLLLRADDAKREVKAMLDQMAAKISTSNEAAKERLHSMELPASIEAFEKTSDNGIPRTIWQRIQNVQSSTASTAMLTSGSNEHVVAAFIEQQLHENQSMSDKAEKMLRMIELSLNQEEVEDNLCLQNYGEKKWGRPPSSMLNQSFRADIDRYCRLITEAKASDGIVQEKLDENQEYLGALLRSKVSLDQELPELQHDDSSCKEDIEQVSSLLLRLGQLVEEKDQVLHDFRGSFERFNALPALLSEDVLDDASVVTALETEKQFFRDHFEQKIFTICEAEQALLIDLVEANARFELKKEADHMLRERQKFLQRLNDAVDVFEQLEWHVKEGATFYGELSARISQLHQTVADHCSARELEKRELEMNLTADEAMLQRESNDAALAQKMIEDMNIRNVATGPSANDEELARRLAGSTPQYYRPAQQGPVPPSYDWAILQSQQHQPYVHAPSQQSQRLPSYQTFSAASAPPSARESSYSQPPQQRDAPQTSNFYRYPGQHQQPQYSPLFPPGPAGDSV</sequence>
<dbReference type="CDD" id="cd09246">
    <property type="entry name" value="BRO1_Alix_like_1"/>
    <property type="match status" value="1"/>
</dbReference>
<name>A0AAV1UDK6_9STRA</name>
<comment type="subcellular location">
    <subcellularLocation>
        <location evidence="2">Cytoplasm</location>
    </subcellularLocation>
    <subcellularLocation>
        <location evidence="1">Endosome</location>
    </subcellularLocation>
</comment>
<dbReference type="Pfam" id="PF03097">
    <property type="entry name" value="BRO1"/>
    <property type="match status" value="1"/>
</dbReference>
<dbReference type="PANTHER" id="PTHR23030">
    <property type="entry name" value="PCD6 INTERACTING PROTEIN-RELATED"/>
    <property type="match status" value="1"/>
</dbReference>
<evidence type="ECO:0000313" key="7">
    <source>
        <dbReference type="EMBL" id="CAK7932620.1"/>
    </source>
</evidence>
<dbReference type="Gene3D" id="1.25.40.280">
    <property type="entry name" value="alix/aip1 like domains"/>
    <property type="match status" value="1"/>
</dbReference>
<dbReference type="Gene3D" id="1.20.120.560">
    <property type="entry name" value="alix/aip1 in complex with the ypdl late domain"/>
    <property type="match status" value="1"/>
</dbReference>
<feature type="compositionally biased region" description="Pro residues" evidence="5">
    <location>
        <begin position="886"/>
        <end position="896"/>
    </location>
</feature>
<feature type="compositionally biased region" description="Polar residues" evidence="5">
    <location>
        <begin position="823"/>
        <end position="842"/>
    </location>
</feature>
<evidence type="ECO:0000259" key="6">
    <source>
        <dbReference type="PROSITE" id="PS51180"/>
    </source>
</evidence>
<dbReference type="PANTHER" id="PTHR23030:SF30">
    <property type="entry name" value="TYROSINE-PROTEIN PHOSPHATASE NON-RECEPTOR TYPE 23"/>
    <property type="match status" value="1"/>
</dbReference>
<dbReference type="AlphaFoldDB" id="A0AAV1UDK6"/>